<organism evidence="1 2">
    <name type="scientific">Albidovulum litorale</name>
    <dbReference type="NCBI Taxonomy" id="2984134"/>
    <lineage>
        <taxon>Bacteria</taxon>
        <taxon>Pseudomonadati</taxon>
        <taxon>Pseudomonadota</taxon>
        <taxon>Alphaproteobacteria</taxon>
        <taxon>Rhodobacterales</taxon>
        <taxon>Paracoccaceae</taxon>
        <taxon>Albidovulum</taxon>
    </lineage>
</organism>
<dbReference type="Proteomes" id="UP001652564">
    <property type="component" value="Unassembled WGS sequence"/>
</dbReference>
<evidence type="ECO:0000313" key="1">
    <source>
        <dbReference type="EMBL" id="MCV2873937.1"/>
    </source>
</evidence>
<dbReference type="Pfam" id="PF10649">
    <property type="entry name" value="DUF2478"/>
    <property type="match status" value="1"/>
</dbReference>
<reference evidence="1 2" key="1">
    <citation type="submission" date="2022-10" db="EMBL/GenBank/DDBJ databases">
        <title>Defluviimonas sp. nov., isolated from ocean surface sediments.</title>
        <authorList>
            <person name="He W."/>
            <person name="Wang L."/>
            <person name="Zhang D.-F."/>
        </authorList>
    </citation>
    <scope>NUCLEOTIDE SEQUENCE [LARGE SCALE GENOMIC DNA]</scope>
    <source>
        <strain evidence="1 2">WL0050</strain>
    </source>
</reference>
<dbReference type="InterPro" id="IPR018912">
    <property type="entry name" value="DUF2478"/>
</dbReference>
<dbReference type="RefSeq" id="WP_263741190.1">
    <property type="nucleotide sequence ID" value="NZ_JAOWKZ010000004.1"/>
</dbReference>
<proteinExistence type="predicted"/>
<evidence type="ECO:0000313" key="2">
    <source>
        <dbReference type="Proteomes" id="UP001652564"/>
    </source>
</evidence>
<accession>A0ABT2ZSB8</accession>
<sequence>MLGYVIAEGRGAADRVLADLARHLHDEGWPLAGAVQVNSERGEMHPCDMDLHVLAADRMVRISQNLGSLAKGCRLDPSGLEQAVGMVEAALEAQPGPRLLIVNKFGKQEIDGRGFRPVIGRALAAGVPVLTAVNKANLPGFEAFAHGLAESLPLDFDAILDWCHRTAE</sequence>
<dbReference type="EMBL" id="JAOWKZ010000004">
    <property type="protein sequence ID" value="MCV2873937.1"/>
    <property type="molecule type" value="Genomic_DNA"/>
</dbReference>
<protein>
    <submittedName>
        <fullName evidence="1">DUF2478 domain-containing protein</fullName>
    </submittedName>
</protein>
<gene>
    <name evidence="1" type="ORF">OEZ71_16695</name>
</gene>
<comment type="caution">
    <text evidence="1">The sequence shown here is derived from an EMBL/GenBank/DDBJ whole genome shotgun (WGS) entry which is preliminary data.</text>
</comment>
<keyword evidence="2" id="KW-1185">Reference proteome</keyword>
<name>A0ABT2ZSB8_9RHOB</name>